<dbReference type="Pfam" id="PF10545">
    <property type="entry name" value="MADF_DNA_bdg"/>
    <property type="match status" value="1"/>
</dbReference>
<protein>
    <recommendedName>
        <fullName evidence="1">MADF domain-containing protein</fullName>
    </recommendedName>
</protein>
<dbReference type="InterPro" id="IPR039353">
    <property type="entry name" value="TF_Adf1"/>
</dbReference>
<accession>A0AAV8X7K0</accession>
<dbReference type="Proteomes" id="UP001162162">
    <property type="component" value="Unassembled WGS sequence"/>
</dbReference>
<evidence type="ECO:0000313" key="3">
    <source>
        <dbReference type="Proteomes" id="UP001162162"/>
    </source>
</evidence>
<dbReference type="GO" id="GO:0005667">
    <property type="term" value="C:transcription regulator complex"/>
    <property type="evidence" value="ECO:0007669"/>
    <property type="project" value="TreeGrafter"/>
</dbReference>
<reference evidence="2" key="1">
    <citation type="journal article" date="2023" name="Insect Mol. Biol.">
        <title>Genome sequencing provides insights into the evolution of gene families encoding plant cell wall-degrading enzymes in longhorned beetles.</title>
        <authorList>
            <person name="Shin N.R."/>
            <person name="Okamura Y."/>
            <person name="Kirsch R."/>
            <person name="Pauchet Y."/>
        </authorList>
    </citation>
    <scope>NUCLEOTIDE SEQUENCE</scope>
    <source>
        <strain evidence="2">AMC_N1</strain>
    </source>
</reference>
<evidence type="ECO:0000259" key="1">
    <source>
        <dbReference type="PROSITE" id="PS51029"/>
    </source>
</evidence>
<evidence type="ECO:0000313" key="2">
    <source>
        <dbReference type="EMBL" id="KAJ8934440.1"/>
    </source>
</evidence>
<dbReference type="GO" id="GO:0006357">
    <property type="term" value="P:regulation of transcription by RNA polymerase II"/>
    <property type="evidence" value="ECO:0007669"/>
    <property type="project" value="TreeGrafter"/>
</dbReference>
<sequence length="173" mass="20121">MALTEKLIELVKKYPILYDLSHEEYKNVRKKDKVWEQIGAELNDTGKYLGDDVKKKWKNLRDTYMRHIRANKTKTGQAAPSGKKWQWSAQMETFRHFWSFANTSSNVTEIKEIQESSCETNYSENIISVEDSQAQSLENIDEIRRDTEELVTEKSAVTALKATPNSTTITKFY</sequence>
<gene>
    <name evidence="2" type="ORF">NQ318_003835</name>
</gene>
<dbReference type="InterPro" id="IPR006578">
    <property type="entry name" value="MADF-dom"/>
</dbReference>
<name>A0AAV8X7K0_9CUCU</name>
<dbReference type="Gene3D" id="1.10.10.60">
    <property type="entry name" value="Homeodomain-like"/>
    <property type="match status" value="1"/>
</dbReference>
<keyword evidence="3" id="KW-1185">Reference proteome</keyword>
<feature type="domain" description="MADF" evidence="1">
    <location>
        <begin position="6"/>
        <end position="99"/>
    </location>
</feature>
<dbReference type="GO" id="GO:0005634">
    <property type="term" value="C:nucleus"/>
    <property type="evidence" value="ECO:0007669"/>
    <property type="project" value="TreeGrafter"/>
</dbReference>
<dbReference type="PROSITE" id="PS51029">
    <property type="entry name" value="MADF"/>
    <property type="match status" value="1"/>
</dbReference>
<dbReference type="PANTHER" id="PTHR12243:SF67">
    <property type="entry name" value="COREPRESSOR OF PANGOLIN, ISOFORM A-RELATED"/>
    <property type="match status" value="1"/>
</dbReference>
<dbReference type="AlphaFoldDB" id="A0AAV8X7K0"/>
<dbReference type="PANTHER" id="PTHR12243">
    <property type="entry name" value="MADF DOMAIN TRANSCRIPTION FACTOR"/>
    <property type="match status" value="1"/>
</dbReference>
<proteinExistence type="predicted"/>
<dbReference type="EMBL" id="JAPWTK010001041">
    <property type="protein sequence ID" value="KAJ8934440.1"/>
    <property type="molecule type" value="Genomic_DNA"/>
</dbReference>
<comment type="caution">
    <text evidence="2">The sequence shown here is derived from an EMBL/GenBank/DDBJ whole genome shotgun (WGS) entry which is preliminary data.</text>
</comment>
<organism evidence="2 3">
    <name type="scientific">Aromia moschata</name>
    <dbReference type="NCBI Taxonomy" id="1265417"/>
    <lineage>
        <taxon>Eukaryota</taxon>
        <taxon>Metazoa</taxon>
        <taxon>Ecdysozoa</taxon>
        <taxon>Arthropoda</taxon>
        <taxon>Hexapoda</taxon>
        <taxon>Insecta</taxon>
        <taxon>Pterygota</taxon>
        <taxon>Neoptera</taxon>
        <taxon>Endopterygota</taxon>
        <taxon>Coleoptera</taxon>
        <taxon>Polyphaga</taxon>
        <taxon>Cucujiformia</taxon>
        <taxon>Chrysomeloidea</taxon>
        <taxon>Cerambycidae</taxon>
        <taxon>Cerambycinae</taxon>
        <taxon>Callichromatini</taxon>
        <taxon>Aromia</taxon>
    </lineage>
</organism>
<dbReference type="SMART" id="SM00595">
    <property type="entry name" value="MADF"/>
    <property type="match status" value="1"/>
</dbReference>